<dbReference type="InterPro" id="IPR045865">
    <property type="entry name" value="ACT-like_dom_sf"/>
</dbReference>
<evidence type="ECO:0000256" key="3">
    <source>
        <dbReference type="ARBA" id="ARBA00022723"/>
    </source>
</evidence>
<protein>
    <recommendedName>
        <fullName evidence="7">Putative nickel-responsive regulator</fullName>
    </recommendedName>
</protein>
<keyword evidence="5 7" id="KW-0238">DNA-binding</keyword>
<organism evidence="10 11">
    <name type="scientific">Candidatus Thiodiazotropha taylori</name>
    <dbReference type="NCBI Taxonomy" id="2792791"/>
    <lineage>
        <taxon>Bacteria</taxon>
        <taxon>Pseudomonadati</taxon>
        <taxon>Pseudomonadota</taxon>
        <taxon>Gammaproteobacteria</taxon>
        <taxon>Chromatiales</taxon>
        <taxon>Sedimenticolaceae</taxon>
        <taxon>Candidatus Thiodiazotropha</taxon>
    </lineage>
</organism>
<dbReference type="Gene3D" id="1.10.1220.10">
    <property type="entry name" value="Met repressor-like"/>
    <property type="match status" value="1"/>
</dbReference>
<dbReference type="Pfam" id="PF01402">
    <property type="entry name" value="RHH_1"/>
    <property type="match status" value="1"/>
</dbReference>
<dbReference type="SUPFAM" id="SSF47598">
    <property type="entry name" value="Ribbon-helix-helix"/>
    <property type="match status" value="1"/>
</dbReference>
<dbReference type="GO" id="GO:0016151">
    <property type="term" value="F:nickel cation binding"/>
    <property type="evidence" value="ECO:0007669"/>
    <property type="project" value="UniProtKB-UniRule"/>
</dbReference>
<dbReference type="Proteomes" id="UP000770889">
    <property type="component" value="Unassembled WGS sequence"/>
</dbReference>
<evidence type="ECO:0000256" key="6">
    <source>
        <dbReference type="ARBA" id="ARBA00023163"/>
    </source>
</evidence>
<keyword evidence="4 7" id="KW-0805">Transcription regulation</keyword>
<feature type="binding site" evidence="7">
    <location>
        <position position="95"/>
    </location>
    <ligand>
        <name>Ni(2+)</name>
        <dbReference type="ChEBI" id="CHEBI:49786"/>
    </ligand>
</feature>
<dbReference type="AlphaFoldDB" id="A0A944MCS1"/>
<feature type="domain" description="Transcription factor NikR nickel binding C-terminal" evidence="9">
    <location>
        <begin position="60"/>
        <end position="133"/>
    </location>
</feature>
<evidence type="ECO:0000256" key="4">
    <source>
        <dbReference type="ARBA" id="ARBA00023015"/>
    </source>
</evidence>
<evidence type="ECO:0000259" key="9">
    <source>
        <dbReference type="Pfam" id="PF08753"/>
    </source>
</evidence>
<proteinExistence type="inferred from homology"/>
<evidence type="ECO:0000256" key="7">
    <source>
        <dbReference type="HAMAP-Rule" id="MF_00476"/>
    </source>
</evidence>
<keyword evidence="2 7" id="KW-0533">Nickel</keyword>
<evidence type="ECO:0000256" key="2">
    <source>
        <dbReference type="ARBA" id="ARBA00022596"/>
    </source>
</evidence>
<dbReference type="InterPro" id="IPR014864">
    <property type="entry name" value="TF_NikR_Ni-bd_C"/>
</dbReference>
<evidence type="ECO:0000259" key="8">
    <source>
        <dbReference type="Pfam" id="PF01402"/>
    </source>
</evidence>
<feature type="domain" description="Ribbon-helix-helix protein CopG" evidence="8">
    <location>
        <begin position="9"/>
        <end position="49"/>
    </location>
</feature>
<evidence type="ECO:0000256" key="1">
    <source>
        <dbReference type="ARBA" id="ARBA00008478"/>
    </source>
</evidence>
<dbReference type="NCBIfam" id="NF002815">
    <property type="entry name" value="PRK02967.1"/>
    <property type="match status" value="1"/>
</dbReference>
<dbReference type="InterPro" id="IPR027271">
    <property type="entry name" value="Acetolactate_synth/TF_NikR_C"/>
</dbReference>
<comment type="cofactor">
    <cofactor evidence="7">
        <name>Ni(2+)</name>
        <dbReference type="ChEBI" id="CHEBI:49786"/>
    </cofactor>
    <text evidence="7">Binds 1 nickel ion per subunit.</text>
</comment>
<dbReference type="InterPro" id="IPR010985">
    <property type="entry name" value="Ribbon_hlx_hlx"/>
</dbReference>
<dbReference type="InterPro" id="IPR002145">
    <property type="entry name" value="CopG"/>
</dbReference>
<reference evidence="10 11" key="1">
    <citation type="submission" date="2021-05" db="EMBL/GenBank/DDBJ databases">
        <title>Genetic and Functional Diversity in Clade A Lucinid endosymbionts from the Bahamas.</title>
        <authorList>
            <person name="Giani N.M."/>
            <person name="Engel A.S."/>
            <person name="Campbell B.J."/>
        </authorList>
    </citation>
    <scope>NUCLEOTIDE SEQUENCE [LARGE SCALE GENOMIC DNA]</scope>
    <source>
        <strain evidence="10">LUC16012Gg_MoonRockCtena</strain>
    </source>
</reference>
<dbReference type="SUPFAM" id="SSF55021">
    <property type="entry name" value="ACT-like"/>
    <property type="match status" value="1"/>
</dbReference>
<dbReference type="Pfam" id="PF08753">
    <property type="entry name" value="NikR_C"/>
    <property type="match status" value="1"/>
</dbReference>
<dbReference type="CDD" id="cd22231">
    <property type="entry name" value="RHH_NikR_HicB-like"/>
    <property type="match status" value="1"/>
</dbReference>
<name>A0A944MCS1_9GAMM</name>
<feature type="binding site" evidence="7">
    <location>
        <position position="93"/>
    </location>
    <ligand>
        <name>Ni(2+)</name>
        <dbReference type="ChEBI" id="CHEBI:49786"/>
    </ligand>
</feature>
<comment type="caution">
    <text evidence="10">The sequence shown here is derived from an EMBL/GenBank/DDBJ whole genome shotgun (WGS) entry which is preliminary data.</text>
</comment>
<evidence type="ECO:0000313" key="10">
    <source>
        <dbReference type="EMBL" id="MBT2991012.1"/>
    </source>
</evidence>
<sequence>MTDNNELARVTISLPEGLLNELDKRFIDQGYASRSELVRDMIREKLVEERWANEREEVFGVLTISYDHHQRGLTEKINHTQHHSYINVLCTTHVHLDHNHCLETIIVRGKPNEIEQLATRIGGMRGVRFSKLTRASMPIL</sequence>
<dbReference type="InterPro" id="IPR050192">
    <property type="entry name" value="CopG/NikR_regulator"/>
</dbReference>
<keyword evidence="6 7" id="KW-0804">Transcription</keyword>
<evidence type="ECO:0000313" key="11">
    <source>
        <dbReference type="Proteomes" id="UP000770889"/>
    </source>
</evidence>
<evidence type="ECO:0000256" key="5">
    <source>
        <dbReference type="ARBA" id="ARBA00023125"/>
    </source>
</evidence>
<comment type="function">
    <text evidence="7">Transcriptional regulator.</text>
</comment>
<dbReference type="EMBL" id="JAHHGM010000025">
    <property type="protein sequence ID" value="MBT2991012.1"/>
    <property type="molecule type" value="Genomic_DNA"/>
</dbReference>
<dbReference type="NCBIfam" id="NF003381">
    <property type="entry name" value="PRK04460.1"/>
    <property type="match status" value="1"/>
</dbReference>
<gene>
    <name evidence="10" type="primary">nikR</name>
    <name evidence="10" type="ORF">KME65_18800</name>
</gene>
<feature type="binding site" evidence="7">
    <location>
        <position position="101"/>
    </location>
    <ligand>
        <name>Ni(2+)</name>
        <dbReference type="ChEBI" id="CHEBI:49786"/>
    </ligand>
</feature>
<accession>A0A944MCS1</accession>
<keyword evidence="3 7" id="KW-0479">Metal-binding</keyword>
<comment type="similarity">
    <text evidence="1 7">Belongs to the transcriptional regulatory CopG/NikR family.</text>
</comment>
<dbReference type="PANTHER" id="PTHR34719">
    <property type="entry name" value="NICKEL-RESPONSIVE REGULATOR"/>
    <property type="match status" value="1"/>
</dbReference>
<dbReference type="GO" id="GO:0003700">
    <property type="term" value="F:DNA-binding transcription factor activity"/>
    <property type="evidence" value="ECO:0007669"/>
    <property type="project" value="UniProtKB-UniRule"/>
</dbReference>
<dbReference type="HAMAP" id="MF_00476">
    <property type="entry name" value="NikR"/>
    <property type="match status" value="1"/>
</dbReference>
<dbReference type="GO" id="GO:0010045">
    <property type="term" value="P:response to nickel cation"/>
    <property type="evidence" value="ECO:0007669"/>
    <property type="project" value="InterPro"/>
</dbReference>
<dbReference type="InterPro" id="IPR013321">
    <property type="entry name" value="Arc_rbn_hlx_hlx"/>
</dbReference>
<dbReference type="NCBIfam" id="NF002169">
    <property type="entry name" value="PRK01002.1"/>
    <property type="match status" value="1"/>
</dbReference>
<feature type="binding site" evidence="7">
    <location>
        <position position="82"/>
    </location>
    <ligand>
        <name>Ni(2+)</name>
        <dbReference type="ChEBI" id="CHEBI:49786"/>
    </ligand>
</feature>
<dbReference type="GO" id="GO:0003677">
    <property type="term" value="F:DNA binding"/>
    <property type="evidence" value="ECO:0007669"/>
    <property type="project" value="UniProtKB-KW"/>
</dbReference>
<dbReference type="NCBIfam" id="NF001884">
    <property type="entry name" value="PRK00630.1"/>
    <property type="match status" value="1"/>
</dbReference>
<dbReference type="Gene3D" id="3.30.70.1150">
    <property type="entry name" value="ACT-like. Chain A, domain 2"/>
    <property type="match status" value="1"/>
</dbReference>
<dbReference type="PANTHER" id="PTHR34719:SF2">
    <property type="entry name" value="NICKEL-RESPONSIVE REGULATOR"/>
    <property type="match status" value="1"/>
</dbReference>
<dbReference type="InterPro" id="IPR022988">
    <property type="entry name" value="Ni_resp_reg_NikR"/>
</dbReference>